<dbReference type="OrthoDB" id="1401444at2"/>
<accession>A0A285X4A6</accession>
<feature type="domain" description="Proline dehydrogenase" evidence="2">
    <location>
        <begin position="77"/>
        <end position="376"/>
    </location>
</feature>
<organism evidence="3 4">
    <name type="scientific">Salinimicrobium sediminis</name>
    <dbReference type="NCBI Taxonomy" id="1343891"/>
    <lineage>
        <taxon>Bacteria</taxon>
        <taxon>Pseudomonadati</taxon>
        <taxon>Bacteroidota</taxon>
        <taxon>Flavobacteriia</taxon>
        <taxon>Flavobacteriales</taxon>
        <taxon>Flavobacteriaceae</taxon>
        <taxon>Salinimicrobium</taxon>
    </lineage>
</organism>
<dbReference type="GO" id="GO:0004657">
    <property type="term" value="F:proline dehydrogenase activity"/>
    <property type="evidence" value="ECO:0007669"/>
    <property type="project" value="InterPro"/>
</dbReference>
<dbReference type="PANTHER" id="PTHR13914">
    <property type="entry name" value="PROLINE OXIDASE"/>
    <property type="match status" value="1"/>
</dbReference>
<sequence>MITKKIFNDTETAFTLKTESELNRAIFLFEMIDRPLLVKAGTAMTNLALKVHLPVESLIKKTIFNQFCGGVTEKDCLPTIEKMYSKNLHSILDYSVEGKEKESEFEKAIERKTNIVKFIANRKEMPFAVFKPTGIGRFELWQKVSANASLSLEEEEEWQRVKNRVNRICEEAYNQGVRLLADAEESWMQDAADVLMEDMMFKYNRERAVIFNTLQCYRWDRMQYLKDLHSRAKEEGFIVGAKIVRGAYLEKENERASKMGYPSPICENKEATDVNYNGVLTYCLAHIDDIHVFIGSHNEVSNYLALQVMEDKGIAIDDDRVWFSQLFGMSEHISYNLAQEGYNVAKLVPFGPVREVVPYLIRRAEENTSVKGQTSRELGLLYEERKRRNGEITKSNRESELAG</sequence>
<dbReference type="Proteomes" id="UP000219193">
    <property type="component" value="Unassembled WGS sequence"/>
</dbReference>
<dbReference type="GO" id="GO:0010133">
    <property type="term" value="P:L-proline catabolic process to L-glutamate"/>
    <property type="evidence" value="ECO:0007669"/>
    <property type="project" value="TreeGrafter"/>
</dbReference>
<keyword evidence="4" id="KW-1185">Reference proteome</keyword>
<evidence type="ECO:0000313" key="4">
    <source>
        <dbReference type="Proteomes" id="UP000219193"/>
    </source>
</evidence>
<dbReference type="EMBL" id="OCMF01000002">
    <property type="protein sequence ID" value="SOC80177.1"/>
    <property type="molecule type" value="Genomic_DNA"/>
</dbReference>
<dbReference type="AlphaFoldDB" id="A0A285X4A6"/>
<proteinExistence type="predicted"/>
<dbReference type="RefSeq" id="WP_097055970.1">
    <property type="nucleotide sequence ID" value="NZ_OCMF01000002.1"/>
</dbReference>
<reference evidence="4" key="1">
    <citation type="submission" date="2017-09" db="EMBL/GenBank/DDBJ databases">
        <authorList>
            <person name="Varghese N."/>
            <person name="Submissions S."/>
        </authorList>
    </citation>
    <scope>NUCLEOTIDE SEQUENCE [LARGE SCALE GENOMIC DNA]</scope>
    <source>
        <strain evidence="4">CGMCC 1.12641</strain>
    </source>
</reference>
<evidence type="ECO:0000256" key="1">
    <source>
        <dbReference type="ARBA" id="ARBA00023002"/>
    </source>
</evidence>
<dbReference type="Gene3D" id="3.20.20.220">
    <property type="match status" value="1"/>
</dbReference>
<name>A0A285X4A6_9FLAO</name>
<evidence type="ECO:0000259" key="2">
    <source>
        <dbReference type="Pfam" id="PF01619"/>
    </source>
</evidence>
<dbReference type="Pfam" id="PF01619">
    <property type="entry name" value="Pro_dh"/>
    <property type="match status" value="1"/>
</dbReference>
<dbReference type="InterPro" id="IPR029041">
    <property type="entry name" value="FAD-linked_oxidoreductase-like"/>
</dbReference>
<protein>
    <submittedName>
        <fullName evidence="3">L-proline dehydrogenase</fullName>
    </submittedName>
</protein>
<gene>
    <name evidence="3" type="ORF">SAMN06296241_1722</name>
</gene>
<dbReference type="SUPFAM" id="SSF51730">
    <property type="entry name" value="FAD-linked oxidoreductase"/>
    <property type="match status" value="1"/>
</dbReference>
<keyword evidence="1" id="KW-0560">Oxidoreductase</keyword>
<dbReference type="PANTHER" id="PTHR13914:SF0">
    <property type="entry name" value="PROLINE DEHYDROGENASE 1, MITOCHONDRIAL"/>
    <property type="match status" value="1"/>
</dbReference>
<dbReference type="InterPro" id="IPR015659">
    <property type="entry name" value="Proline_oxidase"/>
</dbReference>
<dbReference type="InterPro" id="IPR002872">
    <property type="entry name" value="Proline_DH_dom"/>
</dbReference>
<evidence type="ECO:0000313" key="3">
    <source>
        <dbReference type="EMBL" id="SOC80177.1"/>
    </source>
</evidence>
<dbReference type="GO" id="GO:0071949">
    <property type="term" value="F:FAD binding"/>
    <property type="evidence" value="ECO:0007669"/>
    <property type="project" value="TreeGrafter"/>
</dbReference>